<dbReference type="GO" id="GO:0003677">
    <property type="term" value="F:DNA binding"/>
    <property type="evidence" value="ECO:0007669"/>
    <property type="project" value="InterPro"/>
</dbReference>
<evidence type="ECO:0000313" key="2">
    <source>
        <dbReference type="EMBL" id="MPY53944.1"/>
    </source>
</evidence>
<sequence>MLLEREEELAVLNEAVTEARAGTGVLLVVEGGTGTGTTALLNRLAERATANGALVLRSGGIPAERSVPFGVLRRLVLPLVAERDLPAPLLTAVPPIAADPGHSGPDDEAGAAVRADTLHWLHILFAGLSAERTVVLAVDDLGWVDDDSLEALAHLAARLDGLHMLLAVVRKDGLGTRDPLVGEISAAATHRIRARGLSRRGTAVLAARHFGDGCPDEFLRTCHDVTGGRPKDLRVLCDRARLRRLGAPHWHTQRLRGLGESLHRERLLSLLRREPVLDAFLKATAVLADHATDDLVARLAGLTRQQCAYAREVLTHAWPPAVGQGKAAHTRAACAVVLQAMGDEESSRRHRQASAALDACGAGPEEVAVPLLHVDRIGDPWEIHQLRAAAAAARRRGAPETAVRYLGRALVDVPATSHVRAELLYELGVTELDLKSPAAGRHFVQAARLMPRLRRRAEVVSSTPMDIVRSDPEVAALVRETAAGLGTPREGDRQGAYLAMRLEARARYAGLEDPGLVTSATRRLLDLGEQRYGASAAERELRTVLVFSAAVGGQADHRTVARMARQVLEEEPAHSALTGLALELLPAVLYCTDSPHFAASWLDAARLHASQQGDRTTLSLVEAVHGLALLARGEVGAARECGVRALALTEGGTARDRVHVTLLLGSVALEVGDAERAGRLLEPAEPPADLRMFALFGALNGMLAENRGNLPVALAHYLDCGRVLERAGWVNPAFAHWQMRVALIHHRAGRTAEALAVARSHHERALAWGAPTTLSRARRLLGFVTEGPPGIELLRQAVDLVETEGSRLELAHALTELGRRLQRESAADGDRLFRRGRRLATELVNAPADTGTGTAARSARALSAGLTPAETRVAERAARGLSNREIAEELETSLRAVERHLTSSYRKFCITGREQLAHAMGINETR</sequence>
<name>A0A5N8X4I2_9ACTN</name>
<dbReference type="PROSITE" id="PS50043">
    <property type="entry name" value="HTH_LUXR_2"/>
    <property type="match status" value="1"/>
</dbReference>
<dbReference type="RefSeq" id="WP_152868124.1">
    <property type="nucleotide sequence ID" value="NZ_VMNX01000230.1"/>
</dbReference>
<dbReference type="InterPro" id="IPR027417">
    <property type="entry name" value="P-loop_NTPase"/>
</dbReference>
<dbReference type="SUPFAM" id="SSF52540">
    <property type="entry name" value="P-loop containing nucleoside triphosphate hydrolases"/>
    <property type="match status" value="1"/>
</dbReference>
<dbReference type="EMBL" id="VMNX01000230">
    <property type="protein sequence ID" value="MPY53944.1"/>
    <property type="molecule type" value="Genomic_DNA"/>
</dbReference>
<dbReference type="GO" id="GO:0006355">
    <property type="term" value="P:regulation of DNA-templated transcription"/>
    <property type="evidence" value="ECO:0007669"/>
    <property type="project" value="InterPro"/>
</dbReference>
<accession>A0A5N8X4I2</accession>
<keyword evidence="3" id="KW-1185">Reference proteome</keyword>
<organism evidence="2 3">
    <name type="scientific">Streptomyces acidicola</name>
    <dbReference type="NCBI Taxonomy" id="2596892"/>
    <lineage>
        <taxon>Bacteria</taxon>
        <taxon>Bacillati</taxon>
        <taxon>Actinomycetota</taxon>
        <taxon>Actinomycetes</taxon>
        <taxon>Kitasatosporales</taxon>
        <taxon>Streptomycetaceae</taxon>
        <taxon>Streptomyces</taxon>
    </lineage>
</organism>
<reference evidence="2 3" key="1">
    <citation type="submission" date="2019-09" db="EMBL/GenBank/DDBJ databases">
        <authorList>
            <person name="Duangmal K."/>
            <person name="Teo W.F.A."/>
            <person name="Lipun K."/>
        </authorList>
    </citation>
    <scope>NUCLEOTIDE SEQUENCE [LARGE SCALE GENOMIC DNA]</scope>
    <source>
        <strain evidence="2 3">K1PN6</strain>
    </source>
</reference>
<evidence type="ECO:0000313" key="3">
    <source>
        <dbReference type="Proteomes" id="UP000373149"/>
    </source>
</evidence>
<dbReference type="SMART" id="SM00421">
    <property type="entry name" value="HTH_LUXR"/>
    <property type="match status" value="1"/>
</dbReference>
<dbReference type="Proteomes" id="UP000373149">
    <property type="component" value="Unassembled WGS sequence"/>
</dbReference>
<dbReference type="Pfam" id="PF13191">
    <property type="entry name" value="AAA_16"/>
    <property type="match status" value="1"/>
</dbReference>
<feature type="domain" description="HTH luxR-type" evidence="1">
    <location>
        <begin position="859"/>
        <end position="924"/>
    </location>
</feature>
<evidence type="ECO:0000259" key="1">
    <source>
        <dbReference type="PROSITE" id="PS50043"/>
    </source>
</evidence>
<dbReference type="Gene3D" id="1.10.10.10">
    <property type="entry name" value="Winged helix-like DNA-binding domain superfamily/Winged helix DNA-binding domain"/>
    <property type="match status" value="1"/>
</dbReference>
<dbReference type="InterPro" id="IPR036388">
    <property type="entry name" value="WH-like_DNA-bd_sf"/>
</dbReference>
<dbReference type="InterPro" id="IPR016032">
    <property type="entry name" value="Sig_transdc_resp-reg_C-effctor"/>
</dbReference>
<dbReference type="InterPro" id="IPR041664">
    <property type="entry name" value="AAA_16"/>
</dbReference>
<dbReference type="InterPro" id="IPR000792">
    <property type="entry name" value="Tscrpt_reg_LuxR_C"/>
</dbReference>
<comment type="caution">
    <text evidence="2">The sequence shown here is derived from an EMBL/GenBank/DDBJ whole genome shotgun (WGS) entry which is preliminary data.</text>
</comment>
<gene>
    <name evidence="2" type="ORF">FPZ41_37430</name>
</gene>
<dbReference type="Pfam" id="PF00196">
    <property type="entry name" value="GerE"/>
    <property type="match status" value="1"/>
</dbReference>
<dbReference type="SUPFAM" id="SSF46894">
    <property type="entry name" value="C-terminal effector domain of the bipartite response regulators"/>
    <property type="match status" value="1"/>
</dbReference>
<proteinExistence type="predicted"/>
<dbReference type="AlphaFoldDB" id="A0A5N8X4I2"/>
<protein>
    <submittedName>
        <fullName evidence="2">Helix-turn-helix domain-containing protein</fullName>
    </submittedName>
</protein>